<accession>F0ZEF3</accession>
<dbReference type="GeneID" id="10499356"/>
<dbReference type="AlphaFoldDB" id="F0ZEF3"/>
<dbReference type="Pfam" id="PF00383">
    <property type="entry name" value="dCMP_cyt_deam_1"/>
    <property type="match status" value="1"/>
</dbReference>
<dbReference type="InterPro" id="IPR002125">
    <property type="entry name" value="CMP_dCMP_dom"/>
</dbReference>
<organism evidence="2 3">
    <name type="scientific">Dictyostelium purpureum</name>
    <name type="common">Slime mold</name>
    <dbReference type="NCBI Taxonomy" id="5786"/>
    <lineage>
        <taxon>Eukaryota</taxon>
        <taxon>Amoebozoa</taxon>
        <taxon>Evosea</taxon>
        <taxon>Eumycetozoa</taxon>
        <taxon>Dictyostelia</taxon>
        <taxon>Dictyosteliales</taxon>
        <taxon>Dictyosteliaceae</taxon>
        <taxon>Dictyostelium</taxon>
    </lineage>
</organism>
<proteinExistence type="predicted"/>
<dbReference type="RefSeq" id="XP_003285806.1">
    <property type="nucleotide sequence ID" value="XM_003285758.1"/>
</dbReference>
<dbReference type="GO" id="GO:0052717">
    <property type="term" value="F:tRNA-specific adenosine-34 deaminase activity"/>
    <property type="evidence" value="ECO:0000318"/>
    <property type="project" value="GO_Central"/>
</dbReference>
<dbReference type="OrthoDB" id="408702at2759"/>
<feature type="non-terminal residue" evidence="2">
    <location>
        <position position="1"/>
    </location>
</feature>
<dbReference type="KEGG" id="dpp:DICPUDRAFT_19901"/>
<evidence type="ECO:0000259" key="1">
    <source>
        <dbReference type="Pfam" id="PF00383"/>
    </source>
</evidence>
<dbReference type="EMBL" id="GL870993">
    <property type="protein sequence ID" value="EGC37702.1"/>
    <property type="molecule type" value="Genomic_DNA"/>
</dbReference>
<evidence type="ECO:0000313" key="2">
    <source>
        <dbReference type="EMBL" id="EGC37702.1"/>
    </source>
</evidence>
<dbReference type="eggNOG" id="ENOG502RHHG">
    <property type="taxonomic scope" value="Eukaryota"/>
</dbReference>
<protein>
    <recommendedName>
        <fullName evidence="1">CMP/dCMP-type deaminase domain-containing protein</fullName>
    </recommendedName>
</protein>
<sequence length="165" mass="18129">KEIEIHESFMKIVIDLAIERNNKYATIIVSPEGSVLCSGVDSTKDNPILRSELLAITNCSASYSMSTFEDHSIYSTSEPDPLAASSIVWAKFKTAVWGSSINDLYCRACIPHLPVESSFIFSKAFGVGTKKPIEQISGILKDKTDQLFNSECSNGIIKPQCKCIN</sequence>
<evidence type="ECO:0000313" key="3">
    <source>
        <dbReference type="Proteomes" id="UP000001064"/>
    </source>
</evidence>
<dbReference type="GO" id="GO:0002100">
    <property type="term" value="P:tRNA wobble adenosine to inosine editing"/>
    <property type="evidence" value="ECO:0000318"/>
    <property type="project" value="GO_Central"/>
</dbReference>
<keyword evidence="3" id="KW-1185">Reference proteome</keyword>
<dbReference type="InterPro" id="IPR016193">
    <property type="entry name" value="Cytidine_deaminase-like"/>
</dbReference>
<dbReference type="InParanoid" id="F0ZEF3"/>
<name>F0ZEF3_DICPU</name>
<feature type="non-terminal residue" evidence="2">
    <location>
        <position position="165"/>
    </location>
</feature>
<dbReference type="SUPFAM" id="SSF53927">
    <property type="entry name" value="Cytidine deaminase-like"/>
    <property type="match status" value="1"/>
</dbReference>
<gene>
    <name evidence="2" type="ORF">DICPUDRAFT_19901</name>
</gene>
<dbReference type="Gene3D" id="3.40.140.10">
    <property type="entry name" value="Cytidine Deaminase, domain 2"/>
    <property type="match status" value="1"/>
</dbReference>
<dbReference type="VEuPathDB" id="AmoebaDB:DICPUDRAFT_19901"/>
<dbReference type="Proteomes" id="UP000001064">
    <property type="component" value="Unassembled WGS sequence"/>
</dbReference>
<feature type="domain" description="CMP/dCMP-type deaminase" evidence="1">
    <location>
        <begin position="5"/>
        <end position="98"/>
    </location>
</feature>
<dbReference type="OMA" id="WCAFKEY"/>
<reference evidence="3" key="1">
    <citation type="journal article" date="2011" name="Genome Biol.">
        <title>Comparative genomics of the social amoebae Dictyostelium discoideum and Dictyostelium purpureum.</title>
        <authorList>
            <consortium name="US DOE Joint Genome Institute (JGI-PGF)"/>
            <person name="Sucgang R."/>
            <person name="Kuo A."/>
            <person name="Tian X."/>
            <person name="Salerno W."/>
            <person name="Parikh A."/>
            <person name="Feasley C.L."/>
            <person name="Dalin E."/>
            <person name="Tu H."/>
            <person name="Huang E."/>
            <person name="Barry K."/>
            <person name="Lindquist E."/>
            <person name="Shapiro H."/>
            <person name="Bruce D."/>
            <person name="Schmutz J."/>
            <person name="Salamov A."/>
            <person name="Fey P."/>
            <person name="Gaudet P."/>
            <person name="Anjard C."/>
            <person name="Babu M.M."/>
            <person name="Basu S."/>
            <person name="Bushmanova Y."/>
            <person name="van der Wel H."/>
            <person name="Katoh-Kurasawa M."/>
            <person name="Dinh C."/>
            <person name="Coutinho P.M."/>
            <person name="Saito T."/>
            <person name="Elias M."/>
            <person name="Schaap P."/>
            <person name="Kay R.R."/>
            <person name="Henrissat B."/>
            <person name="Eichinger L."/>
            <person name="Rivero F."/>
            <person name="Putnam N.H."/>
            <person name="West C.M."/>
            <person name="Loomis W.F."/>
            <person name="Chisholm R.L."/>
            <person name="Shaulsky G."/>
            <person name="Strassmann J.E."/>
            <person name="Queller D.C."/>
            <person name="Kuspa A."/>
            <person name="Grigoriev I.V."/>
        </authorList>
    </citation>
    <scope>NUCLEOTIDE SEQUENCE [LARGE SCALE GENOMIC DNA]</scope>
    <source>
        <strain evidence="3">QSDP1</strain>
    </source>
</reference>